<dbReference type="InterPro" id="IPR001919">
    <property type="entry name" value="CBD2"/>
</dbReference>
<dbReference type="KEGG" id="pmaw:MACH26_21120"/>
<dbReference type="InterPro" id="IPR012291">
    <property type="entry name" value="CBM2_carb-bd_dom_sf"/>
</dbReference>
<evidence type="ECO:0000313" key="5">
    <source>
        <dbReference type="Proteomes" id="UP001333710"/>
    </source>
</evidence>
<dbReference type="PROSITE" id="PS50093">
    <property type="entry name" value="PKD"/>
    <property type="match status" value="2"/>
</dbReference>
<evidence type="ECO:0000259" key="3">
    <source>
        <dbReference type="PROSITE" id="PS51173"/>
    </source>
</evidence>
<dbReference type="Pfam" id="PF18911">
    <property type="entry name" value="PKD_4"/>
    <property type="match status" value="2"/>
</dbReference>
<dbReference type="GO" id="GO:0005975">
    <property type="term" value="P:carbohydrate metabolic process"/>
    <property type="evidence" value="ECO:0007669"/>
    <property type="project" value="InterPro"/>
</dbReference>
<dbReference type="SMART" id="SM00867">
    <property type="entry name" value="YceI"/>
    <property type="match status" value="1"/>
</dbReference>
<dbReference type="SUPFAM" id="SSF101874">
    <property type="entry name" value="YceI-like"/>
    <property type="match status" value="1"/>
</dbReference>
<proteinExistence type="predicted"/>
<dbReference type="InterPro" id="IPR035986">
    <property type="entry name" value="PKD_dom_sf"/>
</dbReference>
<dbReference type="InterPro" id="IPR013783">
    <property type="entry name" value="Ig-like_fold"/>
</dbReference>
<dbReference type="Gene3D" id="2.60.40.290">
    <property type="match status" value="2"/>
</dbReference>
<accession>A0AA48HHN2</accession>
<feature type="domain" description="PKD" evidence="2">
    <location>
        <begin position="134"/>
        <end position="213"/>
    </location>
</feature>
<dbReference type="PROSITE" id="PS51173">
    <property type="entry name" value="CBM2"/>
    <property type="match status" value="2"/>
</dbReference>
<name>A0AA48HHN2_9ALTE</name>
<dbReference type="Gene3D" id="2.40.128.110">
    <property type="entry name" value="Lipid/polyisoprenoid-binding, YceI-like"/>
    <property type="match status" value="1"/>
</dbReference>
<feature type="domain" description="PKD" evidence="2">
    <location>
        <begin position="332"/>
        <end position="420"/>
    </location>
</feature>
<dbReference type="GO" id="GO:0030247">
    <property type="term" value="F:polysaccharide binding"/>
    <property type="evidence" value="ECO:0007669"/>
    <property type="project" value="UniProtKB-UniRule"/>
</dbReference>
<dbReference type="GO" id="GO:0004553">
    <property type="term" value="F:hydrolase activity, hydrolyzing O-glycosyl compounds"/>
    <property type="evidence" value="ECO:0007669"/>
    <property type="project" value="InterPro"/>
</dbReference>
<dbReference type="CDD" id="cd00146">
    <property type="entry name" value="PKD"/>
    <property type="match status" value="2"/>
</dbReference>
<dbReference type="InterPro" id="IPR007372">
    <property type="entry name" value="Lipid/polyisoprenoid-bd_YceI"/>
</dbReference>
<evidence type="ECO:0008006" key="6">
    <source>
        <dbReference type="Google" id="ProtNLM"/>
    </source>
</evidence>
<evidence type="ECO:0000313" key="4">
    <source>
        <dbReference type="EMBL" id="BDX06591.1"/>
    </source>
</evidence>
<dbReference type="InterPro" id="IPR022409">
    <property type="entry name" value="PKD/Chitinase_dom"/>
</dbReference>
<keyword evidence="1" id="KW-0732">Signal</keyword>
<feature type="chain" id="PRO_5041240357" description="PKD domain-containing protein" evidence="1">
    <location>
        <begin position="27"/>
        <end position="598"/>
    </location>
</feature>
<reference evidence="4" key="1">
    <citation type="submission" date="2023-01" db="EMBL/GenBank/DDBJ databases">
        <title>Complete genome sequence of Planctobacterium marinum strain Dej080120_11.</title>
        <authorList>
            <person name="Ueki S."/>
            <person name="Maruyama F."/>
        </authorList>
    </citation>
    <scope>NUCLEOTIDE SEQUENCE</scope>
    <source>
        <strain evidence="4">Dej080120_11</strain>
    </source>
</reference>
<dbReference type="SUPFAM" id="SSF49384">
    <property type="entry name" value="Carbohydrate-binding domain"/>
    <property type="match status" value="2"/>
</dbReference>
<dbReference type="InterPro" id="IPR036761">
    <property type="entry name" value="TTHA0802/YceI-like_sf"/>
</dbReference>
<organism evidence="4 5">
    <name type="scientific">Planctobacterium marinum</name>
    <dbReference type="NCBI Taxonomy" id="1631968"/>
    <lineage>
        <taxon>Bacteria</taxon>
        <taxon>Pseudomonadati</taxon>
        <taxon>Pseudomonadota</taxon>
        <taxon>Gammaproteobacteria</taxon>
        <taxon>Alteromonadales</taxon>
        <taxon>Alteromonadaceae</taxon>
        <taxon>Planctobacterium</taxon>
    </lineage>
</organism>
<keyword evidence="5" id="KW-1185">Reference proteome</keyword>
<dbReference type="RefSeq" id="WP_338292606.1">
    <property type="nucleotide sequence ID" value="NZ_AP027272.1"/>
</dbReference>
<dbReference type="PANTHER" id="PTHR34406:SF1">
    <property type="entry name" value="PROTEIN YCEI"/>
    <property type="match status" value="1"/>
</dbReference>
<dbReference type="Proteomes" id="UP001333710">
    <property type="component" value="Chromosome"/>
</dbReference>
<sequence>MLGSKKPSGIRCLLLMGIVSSSSGWAAQCEFNVENEWNSGFTSSVKITNDGEQTITGWQVGLAYSQGSTVTGAWNSSFTGSNPYTFTNASYNQTINPGSSVTFGFNSQKGTPGVNAESPILSGVCDTDSVVMAPEAVIEQDVVEGQIPLTVTFNGASSVSQNSEISQWHWNFGDGQSGSGAETSHTYESAGSYQVQLTVVDDNGESSPASVTIVATEPEPENGMCEFFVEHEWNSGFTGKVRITNQSPNTANSWTVIMAFSDNTMVTGTWNSAYTGNNPYTISNASYNSTISPGNFVEFGFNAQKDNNQGDVTIPSLSGFCDGVAPPPNTPPVAIVSVSETSGNAPLTVNFSGSDSSDADNDPITFNWTFGDGGTATTSEATHIFTEPGDYQVQLTVSDGNSESLAEVIDIRVFDTMTGEPQDYQLDSANSALWFVSTKKLHTLESHTFTEIAGELTTQGDASLRISLDSVDTGIATRDQRMREHLFDTATFSETEVLLSFDAEQISAMAVGTSEFLTVEALLNMHGLSVAVSASLRVSKLNSGSLLVVNTQPIIINATDFNLDAGIETLKELAGLASISYAVPVNFHLLFQPQAAQE</sequence>
<protein>
    <recommendedName>
        <fullName evidence="6">PKD domain-containing protein</fullName>
    </recommendedName>
</protein>
<dbReference type="Pfam" id="PF04264">
    <property type="entry name" value="YceI"/>
    <property type="match status" value="1"/>
</dbReference>
<dbReference type="SMART" id="SM00089">
    <property type="entry name" value="PKD"/>
    <property type="match status" value="2"/>
</dbReference>
<dbReference type="AlphaFoldDB" id="A0AA48HHN2"/>
<feature type="domain" description="CBM2" evidence="3">
    <location>
        <begin position="218"/>
        <end position="325"/>
    </location>
</feature>
<dbReference type="Gene3D" id="2.60.40.10">
    <property type="entry name" value="Immunoglobulins"/>
    <property type="match status" value="2"/>
</dbReference>
<dbReference type="EMBL" id="AP027272">
    <property type="protein sequence ID" value="BDX06591.1"/>
    <property type="molecule type" value="Genomic_DNA"/>
</dbReference>
<dbReference type="SUPFAM" id="SSF49299">
    <property type="entry name" value="PKD domain"/>
    <property type="match status" value="2"/>
</dbReference>
<dbReference type="InterPro" id="IPR008965">
    <property type="entry name" value="CBM2/CBM3_carb-bd_dom_sf"/>
</dbReference>
<dbReference type="InterPro" id="IPR000601">
    <property type="entry name" value="PKD_dom"/>
</dbReference>
<dbReference type="SMART" id="SM00637">
    <property type="entry name" value="CBD_II"/>
    <property type="match status" value="2"/>
</dbReference>
<evidence type="ECO:0000256" key="1">
    <source>
        <dbReference type="SAM" id="SignalP"/>
    </source>
</evidence>
<feature type="signal peptide" evidence="1">
    <location>
        <begin position="1"/>
        <end position="26"/>
    </location>
</feature>
<evidence type="ECO:0000259" key="2">
    <source>
        <dbReference type="PROSITE" id="PS50093"/>
    </source>
</evidence>
<gene>
    <name evidence="4" type="ORF">MACH26_21120</name>
</gene>
<feature type="domain" description="CBM2" evidence="3">
    <location>
        <begin position="22"/>
        <end position="129"/>
    </location>
</feature>
<dbReference type="PANTHER" id="PTHR34406">
    <property type="entry name" value="PROTEIN YCEI"/>
    <property type="match status" value="1"/>
</dbReference>
<dbReference type="Pfam" id="PF00553">
    <property type="entry name" value="CBM_2"/>
    <property type="match status" value="2"/>
</dbReference>